<dbReference type="Gramene" id="ERN09860">
    <property type="protein sequence ID" value="ERN09860"/>
    <property type="gene ID" value="AMTR_s00013p00083550"/>
</dbReference>
<evidence type="ECO:0000313" key="2">
    <source>
        <dbReference type="Proteomes" id="UP000017836"/>
    </source>
</evidence>
<dbReference type="eggNOG" id="ENOG502S42P">
    <property type="taxonomic scope" value="Eukaryota"/>
</dbReference>
<dbReference type="HOGENOM" id="CLU_1637680_0_0_1"/>
<gene>
    <name evidence="1" type="ORF">AMTR_s00013p00083550</name>
</gene>
<keyword evidence="2" id="KW-1185">Reference proteome</keyword>
<accession>W1PRI8</accession>
<sequence length="162" mass="17755">MDGDVPLTALKALEIISWLEALTAAKELDGSSIVKDSKDSDIEELGPQEAHVKDLRTLEADVAEVLAELKIVKRQNSITHWLLSIMIVGSVIWRLSEVSLFLTVKDKLSNPLKSVGNLITSSFRGAVREVEIATESPPLPNIQMPPLPHLDLQSLHFDGGDK</sequence>
<organism evidence="1 2">
    <name type="scientific">Amborella trichopoda</name>
    <dbReference type="NCBI Taxonomy" id="13333"/>
    <lineage>
        <taxon>Eukaryota</taxon>
        <taxon>Viridiplantae</taxon>
        <taxon>Streptophyta</taxon>
        <taxon>Embryophyta</taxon>
        <taxon>Tracheophyta</taxon>
        <taxon>Spermatophyta</taxon>
        <taxon>Magnoliopsida</taxon>
        <taxon>Amborellales</taxon>
        <taxon>Amborellaceae</taxon>
        <taxon>Amborella</taxon>
    </lineage>
</organism>
<dbReference type="PANTHER" id="PTHR35280">
    <property type="entry name" value="F17L21.9"/>
    <property type="match status" value="1"/>
</dbReference>
<dbReference type="Proteomes" id="UP000017836">
    <property type="component" value="Unassembled WGS sequence"/>
</dbReference>
<proteinExistence type="predicted"/>
<dbReference type="EMBL" id="KI392979">
    <property type="protein sequence ID" value="ERN09860.1"/>
    <property type="molecule type" value="Genomic_DNA"/>
</dbReference>
<name>W1PRI8_AMBTC</name>
<dbReference type="AlphaFoldDB" id="W1PRI8"/>
<protein>
    <submittedName>
        <fullName evidence="1">Uncharacterized protein</fullName>
    </submittedName>
</protein>
<dbReference type="PANTHER" id="PTHR35280:SF1">
    <property type="entry name" value="F17L21.9"/>
    <property type="match status" value="1"/>
</dbReference>
<reference evidence="2" key="1">
    <citation type="journal article" date="2013" name="Science">
        <title>The Amborella genome and the evolution of flowering plants.</title>
        <authorList>
            <consortium name="Amborella Genome Project"/>
        </authorList>
    </citation>
    <scope>NUCLEOTIDE SEQUENCE [LARGE SCALE GENOMIC DNA]</scope>
</reference>
<evidence type="ECO:0000313" key="1">
    <source>
        <dbReference type="EMBL" id="ERN09860.1"/>
    </source>
</evidence>